<gene>
    <name evidence="4" type="ORF">QBC37DRAFT_472962</name>
</gene>
<keyword evidence="1" id="KW-0677">Repeat</keyword>
<dbReference type="SUPFAM" id="SSF52540">
    <property type="entry name" value="P-loop containing nucleoside triphosphate hydrolases"/>
    <property type="match status" value="1"/>
</dbReference>
<dbReference type="InterPro" id="IPR027417">
    <property type="entry name" value="P-loop_NTPase"/>
</dbReference>
<reference evidence="4" key="1">
    <citation type="journal article" date="2023" name="Mol. Phylogenet. Evol.">
        <title>Genome-scale phylogeny and comparative genomics of the fungal order Sordariales.</title>
        <authorList>
            <person name="Hensen N."/>
            <person name="Bonometti L."/>
            <person name="Westerberg I."/>
            <person name="Brannstrom I.O."/>
            <person name="Guillou S."/>
            <person name="Cros-Aarteil S."/>
            <person name="Calhoun S."/>
            <person name="Haridas S."/>
            <person name="Kuo A."/>
            <person name="Mondo S."/>
            <person name="Pangilinan J."/>
            <person name="Riley R."/>
            <person name="LaButti K."/>
            <person name="Andreopoulos B."/>
            <person name="Lipzen A."/>
            <person name="Chen C."/>
            <person name="Yan M."/>
            <person name="Daum C."/>
            <person name="Ng V."/>
            <person name="Clum A."/>
            <person name="Steindorff A."/>
            <person name="Ohm R.A."/>
            <person name="Martin F."/>
            <person name="Silar P."/>
            <person name="Natvig D.O."/>
            <person name="Lalanne C."/>
            <person name="Gautier V."/>
            <person name="Ament-Velasquez S.L."/>
            <person name="Kruys A."/>
            <person name="Hutchinson M.I."/>
            <person name="Powell A.J."/>
            <person name="Barry K."/>
            <person name="Miller A.N."/>
            <person name="Grigoriev I.V."/>
            <person name="Debuchy R."/>
            <person name="Gladieux P."/>
            <person name="Hiltunen Thoren M."/>
            <person name="Johannesson H."/>
        </authorList>
    </citation>
    <scope>NUCLEOTIDE SEQUENCE</scope>
    <source>
        <strain evidence="4">PSN293</strain>
    </source>
</reference>
<organism evidence="4 5">
    <name type="scientific">Rhypophila decipiens</name>
    <dbReference type="NCBI Taxonomy" id="261697"/>
    <lineage>
        <taxon>Eukaryota</taxon>
        <taxon>Fungi</taxon>
        <taxon>Dikarya</taxon>
        <taxon>Ascomycota</taxon>
        <taxon>Pezizomycotina</taxon>
        <taxon>Sordariomycetes</taxon>
        <taxon>Sordariomycetidae</taxon>
        <taxon>Sordariales</taxon>
        <taxon>Naviculisporaceae</taxon>
        <taxon>Rhypophila</taxon>
    </lineage>
</organism>
<protein>
    <submittedName>
        <fullName evidence="4">Vegetative incompatibility protein HET-E-1</fullName>
    </submittedName>
</protein>
<name>A0AAN6Y7P7_9PEZI</name>
<dbReference type="Proteomes" id="UP001301769">
    <property type="component" value="Unassembled WGS sequence"/>
</dbReference>
<dbReference type="PANTHER" id="PTHR10039">
    <property type="entry name" value="AMELOGENIN"/>
    <property type="match status" value="1"/>
</dbReference>
<dbReference type="Pfam" id="PF25053">
    <property type="entry name" value="DUF7791"/>
    <property type="match status" value="1"/>
</dbReference>
<dbReference type="PANTHER" id="PTHR10039:SF5">
    <property type="entry name" value="NACHT DOMAIN-CONTAINING PROTEIN"/>
    <property type="match status" value="1"/>
</dbReference>
<dbReference type="EMBL" id="MU858101">
    <property type="protein sequence ID" value="KAK4213989.1"/>
    <property type="molecule type" value="Genomic_DNA"/>
</dbReference>
<proteinExistence type="predicted"/>
<evidence type="ECO:0000313" key="5">
    <source>
        <dbReference type="Proteomes" id="UP001301769"/>
    </source>
</evidence>
<dbReference type="AlphaFoldDB" id="A0AAN6Y7P7"/>
<dbReference type="Gene3D" id="3.40.50.300">
    <property type="entry name" value="P-loop containing nucleotide triphosphate hydrolases"/>
    <property type="match status" value="1"/>
</dbReference>
<reference evidence="4" key="2">
    <citation type="submission" date="2023-05" db="EMBL/GenBank/DDBJ databases">
        <authorList>
            <consortium name="Lawrence Berkeley National Laboratory"/>
            <person name="Steindorff A."/>
            <person name="Hensen N."/>
            <person name="Bonometti L."/>
            <person name="Westerberg I."/>
            <person name="Brannstrom I.O."/>
            <person name="Guillou S."/>
            <person name="Cros-Aarteil S."/>
            <person name="Calhoun S."/>
            <person name="Haridas S."/>
            <person name="Kuo A."/>
            <person name="Mondo S."/>
            <person name="Pangilinan J."/>
            <person name="Riley R."/>
            <person name="Labutti K."/>
            <person name="Andreopoulos B."/>
            <person name="Lipzen A."/>
            <person name="Chen C."/>
            <person name="Yanf M."/>
            <person name="Daum C."/>
            <person name="Ng V."/>
            <person name="Clum A."/>
            <person name="Ohm R."/>
            <person name="Martin F."/>
            <person name="Silar P."/>
            <person name="Natvig D."/>
            <person name="Lalanne C."/>
            <person name="Gautier V."/>
            <person name="Ament-Velasquez S.L."/>
            <person name="Kruys A."/>
            <person name="Hutchinson M.I."/>
            <person name="Powell A.J."/>
            <person name="Barry K."/>
            <person name="Miller A.N."/>
            <person name="Grigoriev I.V."/>
            <person name="Debuchy R."/>
            <person name="Gladieux P."/>
            <person name="Thoren M.H."/>
            <person name="Johannesson H."/>
        </authorList>
    </citation>
    <scope>NUCLEOTIDE SEQUENCE</scope>
    <source>
        <strain evidence="4">PSN293</strain>
    </source>
</reference>
<keyword evidence="5" id="KW-1185">Reference proteome</keyword>
<dbReference type="InterPro" id="IPR056693">
    <property type="entry name" value="DUF7791"/>
</dbReference>
<evidence type="ECO:0000259" key="3">
    <source>
        <dbReference type="Pfam" id="PF25053"/>
    </source>
</evidence>
<feature type="domain" description="Nephrocystin 3-like N-terminal" evidence="2">
    <location>
        <begin position="285"/>
        <end position="450"/>
    </location>
</feature>
<evidence type="ECO:0000313" key="4">
    <source>
        <dbReference type="EMBL" id="KAK4213989.1"/>
    </source>
</evidence>
<sequence length="929" mass="106695">MEGLEALALEGNVIQFVEFAFKFVSRVHNIYTEARDEGRNRVRLQNMLKDFVLVAARLDRRASGIQVDNVHNKVQGISVRADGAKLQDTMRILAAHSTVLGLYMPRDTTLNSPEMVMAQNYLEELLKQLKVYQDNLQFHVLISVRESIEFLSQRQNDQFLESNAVLEKLVESYQNAISRDGDIASTIVEQHDMTRREIKDAIVETLRSLKLGESAEFDLELLAPPEVIRKSAQSYAEALLREEAAILNSLKFSVMLDREEDISKVEKKTFDWVFEDPKPDDLLWSNFRAWLRADDPLYWITGEAGSGKSTLMKYIFCHTRTRREILLWATSDQPLIIAGFFFWNAGSLMQKTQQGLFRSLLYQILSNHRELIPLVRSEIGFNKPDDLGDTWTNSRLERVFRKLVSQSVKAVNVILFIDGLDEYAGSHADLTALLKDLSSAESVKVCASSRPYIAFQNAFGKYPSLMLQNLTYRDIKTYVTTKFSENAHMSEVQRRESETVHLAKEVVEKAAGVFLWVKLVVKSLLEGLGSFDRLSDLRRRLEDLPDDLEDLYWHILRSVKPAFYLEQAAKLLLIAYHAGKHLTLLQLAYADLEDPRAAIKANFDAFSTEEQIEMANFMRGRMKTRCLDLIEVPASSSSALDIRYRTVQFMHQSVADFLATAQVKARLEACLSRQPTFNPYSCLMKASIVEMKHLKTVRHTYSNNQPATYLADIWYTQTWRLIWQFIHYAKLMGKYSQFDPETLVELMNELDRAANHLWHVYTSAECSFEVEDDVHWSEMRFEGRGMYDIQKHGSMQAFALENGLHSFVVATVKTMTKAQIKYALLVDKAVSFERAGLPTPEDLDNVRSVLKEFTETGLTIPLVQRFVRWFRLAFESPQQQLSRYNKLNHIRKAHAQNPRAGFEDKATTHTKLSQQTNYYISRTVFGAGA</sequence>
<accession>A0AAN6Y7P7</accession>
<evidence type="ECO:0000256" key="1">
    <source>
        <dbReference type="ARBA" id="ARBA00022737"/>
    </source>
</evidence>
<dbReference type="InterPro" id="IPR056884">
    <property type="entry name" value="NPHP3-like_N"/>
</dbReference>
<feature type="domain" description="DUF7791" evidence="3">
    <location>
        <begin position="562"/>
        <end position="700"/>
    </location>
</feature>
<comment type="caution">
    <text evidence="4">The sequence shown here is derived from an EMBL/GenBank/DDBJ whole genome shotgun (WGS) entry which is preliminary data.</text>
</comment>
<dbReference type="Pfam" id="PF24883">
    <property type="entry name" value="NPHP3_N"/>
    <property type="match status" value="1"/>
</dbReference>
<evidence type="ECO:0000259" key="2">
    <source>
        <dbReference type="Pfam" id="PF24883"/>
    </source>
</evidence>